<organism evidence="1">
    <name type="scientific">uncultured Rubrobacteraceae bacterium</name>
    <dbReference type="NCBI Taxonomy" id="349277"/>
    <lineage>
        <taxon>Bacteria</taxon>
        <taxon>Bacillati</taxon>
        <taxon>Actinomycetota</taxon>
        <taxon>Rubrobacteria</taxon>
        <taxon>Rubrobacterales</taxon>
        <taxon>Rubrobacteraceae</taxon>
        <taxon>environmental samples</taxon>
    </lineage>
</organism>
<reference evidence="1" key="1">
    <citation type="submission" date="2020-02" db="EMBL/GenBank/DDBJ databases">
        <authorList>
            <person name="Meier V. D."/>
        </authorList>
    </citation>
    <scope>NUCLEOTIDE SEQUENCE</scope>
    <source>
        <strain evidence="1">AVDCRST_MAG82</strain>
    </source>
</reference>
<evidence type="ECO:0000313" key="1">
    <source>
        <dbReference type="EMBL" id="CAA9411550.1"/>
    </source>
</evidence>
<gene>
    <name evidence="1" type="ORF">AVDCRST_MAG82-824</name>
</gene>
<dbReference type="AlphaFoldDB" id="A0A6N3ITV0"/>
<protein>
    <submittedName>
        <fullName evidence="1">Uncharacterized protein</fullName>
    </submittedName>
</protein>
<accession>A0A6N3ITV0</accession>
<sequence length="85" mass="9577">MDFDRELPEDSIIRYEDIVSSGGSALSTITPAAKTLRESLSSQNLNAAYDRKGMRELGSRLLDGEGAYWRFYTRESVERLAEEIA</sequence>
<dbReference type="EMBL" id="CADCVA010000107">
    <property type="protein sequence ID" value="CAA9411550.1"/>
    <property type="molecule type" value="Genomic_DNA"/>
</dbReference>
<proteinExistence type="predicted"/>
<name>A0A6N3ITV0_9ACTN</name>